<name>A0A411PKS8_9GAMM</name>
<evidence type="ECO:0000313" key="8">
    <source>
        <dbReference type="Proteomes" id="UP000291106"/>
    </source>
</evidence>
<evidence type="ECO:0000313" key="7">
    <source>
        <dbReference type="EMBL" id="QBF84114.1"/>
    </source>
</evidence>
<dbReference type="Proteomes" id="UP000291106">
    <property type="component" value="Chromosome"/>
</dbReference>
<proteinExistence type="inferred from homology"/>
<dbReference type="Pfam" id="PF25917">
    <property type="entry name" value="BSH_RND"/>
    <property type="match status" value="1"/>
</dbReference>
<dbReference type="InterPro" id="IPR050465">
    <property type="entry name" value="UPF0194_transport"/>
</dbReference>
<dbReference type="Pfam" id="PF25954">
    <property type="entry name" value="Beta-barrel_RND_2"/>
    <property type="match status" value="1"/>
</dbReference>
<keyword evidence="8" id="KW-1185">Reference proteome</keyword>
<dbReference type="SUPFAM" id="SSF111369">
    <property type="entry name" value="HlyD-like secretion proteins"/>
    <property type="match status" value="2"/>
</dbReference>
<evidence type="ECO:0000256" key="1">
    <source>
        <dbReference type="ARBA" id="ARBA00004196"/>
    </source>
</evidence>
<comment type="similarity">
    <text evidence="2">Belongs to the membrane fusion protein (MFP) (TC 8.A.1) family.</text>
</comment>
<evidence type="ECO:0000259" key="5">
    <source>
        <dbReference type="Pfam" id="PF25917"/>
    </source>
</evidence>
<feature type="domain" description="CusB-like beta-barrel" evidence="6">
    <location>
        <begin position="314"/>
        <end position="353"/>
    </location>
</feature>
<evidence type="ECO:0000259" key="6">
    <source>
        <dbReference type="Pfam" id="PF25954"/>
    </source>
</evidence>
<organism evidence="7 8">
    <name type="scientific">Shewanella maritima</name>
    <dbReference type="NCBI Taxonomy" id="2520507"/>
    <lineage>
        <taxon>Bacteria</taxon>
        <taxon>Pseudomonadati</taxon>
        <taxon>Pseudomonadota</taxon>
        <taxon>Gammaproteobacteria</taxon>
        <taxon>Alteromonadales</taxon>
        <taxon>Shewanellaceae</taxon>
        <taxon>Shewanella</taxon>
    </lineage>
</organism>
<reference evidence="7 8" key="1">
    <citation type="submission" date="2019-02" db="EMBL/GenBank/DDBJ databases">
        <title>Shewanella sp. D4-2 isolated from Dokdo Island.</title>
        <authorList>
            <person name="Baek K."/>
        </authorList>
    </citation>
    <scope>NUCLEOTIDE SEQUENCE [LARGE SCALE GENOMIC DNA]</scope>
    <source>
        <strain evidence="7 8">D4-2</strain>
    </source>
</reference>
<dbReference type="InterPro" id="IPR058625">
    <property type="entry name" value="MdtA-like_BSH"/>
</dbReference>
<feature type="region of interest" description="Disordered" evidence="4">
    <location>
        <begin position="1"/>
        <end position="82"/>
    </location>
</feature>
<feature type="compositionally biased region" description="Polar residues" evidence="4">
    <location>
        <begin position="50"/>
        <end position="82"/>
    </location>
</feature>
<dbReference type="PANTHER" id="PTHR32347">
    <property type="entry name" value="EFFLUX SYSTEM COMPONENT YKNX-RELATED"/>
    <property type="match status" value="1"/>
</dbReference>
<protein>
    <submittedName>
        <fullName evidence="7">HlyD family secretion protein</fullName>
    </submittedName>
</protein>
<evidence type="ECO:0000256" key="4">
    <source>
        <dbReference type="SAM" id="MobiDB-lite"/>
    </source>
</evidence>
<dbReference type="Gene3D" id="2.40.50.100">
    <property type="match status" value="2"/>
</dbReference>
<dbReference type="GO" id="GO:0030313">
    <property type="term" value="C:cell envelope"/>
    <property type="evidence" value="ECO:0007669"/>
    <property type="project" value="UniProtKB-SubCell"/>
</dbReference>
<dbReference type="Gene3D" id="2.40.30.170">
    <property type="match status" value="1"/>
</dbReference>
<sequence length="412" mass="43931">MNNDNNKAADPKVTNPDTNSPDIKSSDTADLKESKKDNAKVADIHLHAVDTSTNLSSDGTNPNESTLNQASTSSNQGGSETRSSLNYKRWATSAAIVALGAVCLNVVGQRTVPISELGQVKGEVVAISPQVAGEVTEVLVSPNQKVSQGDVLARLNSTDFELALRQAEEQVTVAGKNIGELSKALRVAQNDVKQAQVVFEQARAELNTTLDKVANGEIPEAQSADIKQEFSVAESNLAAATERFLAAKQKFTDEGGSNNNVKSAMINLEQAQLNLERTQITAPADGYVTQLNIQNGAYVATGDKISHFLASDAVWVEVSFKENHLGNINSGDKVQFALDFAPGEVFDGEVAYVDYGVHVGVEAPNNTKLESSWLAEPQYFPVMVKVAPNVAEDVLKVGGQVDVIVYTQSQGS</sequence>
<accession>A0A411PKS8</accession>
<dbReference type="EMBL" id="CP036200">
    <property type="protein sequence ID" value="QBF84114.1"/>
    <property type="molecule type" value="Genomic_DNA"/>
</dbReference>
<dbReference type="OrthoDB" id="8958519at2"/>
<gene>
    <name evidence="7" type="ORF">EXU30_16635</name>
</gene>
<dbReference type="KEGG" id="smai:EXU30_16635"/>
<comment type="subcellular location">
    <subcellularLocation>
        <location evidence="1">Cell envelope</location>
    </subcellularLocation>
</comment>
<keyword evidence="3" id="KW-0175">Coiled coil</keyword>
<feature type="compositionally biased region" description="Basic and acidic residues" evidence="4">
    <location>
        <begin position="24"/>
        <end position="48"/>
    </location>
</feature>
<dbReference type="AlphaFoldDB" id="A0A411PKS8"/>
<feature type="domain" description="Multidrug resistance protein MdtA-like barrel-sandwich hybrid" evidence="5">
    <location>
        <begin position="123"/>
        <end position="305"/>
    </location>
</feature>
<dbReference type="InterPro" id="IPR058792">
    <property type="entry name" value="Beta-barrel_RND_2"/>
</dbReference>
<evidence type="ECO:0000256" key="3">
    <source>
        <dbReference type="ARBA" id="ARBA00023054"/>
    </source>
</evidence>
<dbReference type="RefSeq" id="WP_130601901.1">
    <property type="nucleotide sequence ID" value="NZ_CP036200.1"/>
</dbReference>
<evidence type="ECO:0000256" key="2">
    <source>
        <dbReference type="ARBA" id="ARBA00009477"/>
    </source>
</evidence>